<evidence type="ECO:0000313" key="2">
    <source>
        <dbReference type="EMBL" id="HIU58883.1"/>
    </source>
</evidence>
<evidence type="ECO:0000256" key="1">
    <source>
        <dbReference type="SAM" id="SignalP"/>
    </source>
</evidence>
<proteinExistence type="predicted"/>
<organism evidence="2 3">
    <name type="scientific">Candidatus Scatosoma pullistercoris</name>
    <dbReference type="NCBI Taxonomy" id="2840934"/>
    <lineage>
        <taxon>Bacteria</taxon>
        <taxon>Bacillati</taxon>
        <taxon>Bacillota</taxon>
        <taxon>Clostridia</taxon>
        <taxon>Candidatus Scatosoma</taxon>
    </lineage>
</organism>
<accession>A0A9D1SGM2</accession>
<feature type="signal peptide" evidence="1">
    <location>
        <begin position="1"/>
        <end position="27"/>
    </location>
</feature>
<dbReference type="Proteomes" id="UP000824081">
    <property type="component" value="Unassembled WGS sequence"/>
</dbReference>
<reference evidence="2" key="2">
    <citation type="journal article" date="2021" name="PeerJ">
        <title>Extensive microbial diversity within the chicken gut microbiome revealed by metagenomics and culture.</title>
        <authorList>
            <person name="Gilroy R."/>
            <person name="Ravi A."/>
            <person name="Getino M."/>
            <person name="Pursley I."/>
            <person name="Horton D.L."/>
            <person name="Alikhan N.F."/>
            <person name="Baker D."/>
            <person name="Gharbi K."/>
            <person name="Hall N."/>
            <person name="Watson M."/>
            <person name="Adriaenssens E.M."/>
            <person name="Foster-Nyarko E."/>
            <person name="Jarju S."/>
            <person name="Secka A."/>
            <person name="Antonio M."/>
            <person name="Oren A."/>
            <person name="Chaudhuri R.R."/>
            <person name="La Ragione R."/>
            <person name="Hildebrand F."/>
            <person name="Pallen M.J."/>
        </authorList>
    </citation>
    <scope>NUCLEOTIDE SEQUENCE</scope>
    <source>
        <strain evidence="2">11687</strain>
    </source>
</reference>
<dbReference type="EMBL" id="DVMZ01000058">
    <property type="protein sequence ID" value="HIU58883.1"/>
    <property type="molecule type" value="Genomic_DNA"/>
</dbReference>
<dbReference type="AlphaFoldDB" id="A0A9D1SGM2"/>
<name>A0A9D1SGM2_9FIRM</name>
<dbReference type="PROSITE" id="PS51257">
    <property type="entry name" value="PROKAR_LIPOPROTEIN"/>
    <property type="match status" value="1"/>
</dbReference>
<comment type="caution">
    <text evidence="2">The sequence shown here is derived from an EMBL/GenBank/DDBJ whole genome shotgun (WGS) entry which is preliminary data.</text>
</comment>
<sequence length="175" mass="18594">MKAGKKVVCFVAAAAMAVGMSAFTGCAEVKTGSVSDGLPESYADKVTLIIDDAATEAVDAYFQVDYSVFDEDSTAFDLLEKLKEGGKICFRSQDSAYGAFLEAAGIIRDGKEEYLIEADDSAQLFIAIYTNVEKDMAGPNSIRFGNETVESSAVGISSMSLKNGAIICLTEESWA</sequence>
<gene>
    <name evidence="2" type="ORF">IAC57_02155</name>
</gene>
<evidence type="ECO:0000313" key="3">
    <source>
        <dbReference type="Proteomes" id="UP000824081"/>
    </source>
</evidence>
<protein>
    <submittedName>
        <fullName evidence="2">Uncharacterized protein</fullName>
    </submittedName>
</protein>
<reference evidence="2" key="1">
    <citation type="submission" date="2020-10" db="EMBL/GenBank/DDBJ databases">
        <authorList>
            <person name="Gilroy R."/>
        </authorList>
    </citation>
    <scope>NUCLEOTIDE SEQUENCE</scope>
    <source>
        <strain evidence="2">11687</strain>
    </source>
</reference>
<keyword evidence="1" id="KW-0732">Signal</keyword>
<feature type="chain" id="PRO_5039073994" evidence="1">
    <location>
        <begin position="28"/>
        <end position="175"/>
    </location>
</feature>